<evidence type="ECO:0000313" key="1">
    <source>
        <dbReference type="EMBL" id="KKL13966.1"/>
    </source>
</evidence>
<protein>
    <submittedName>
        <fullName evidence="1">Uncharacterized protein</fullName>
    </submittedName>
</protein>
<reference evidence="1" key="1">
    <citation type="journal article" date="2015" name="Nature">
        <title>Complex archaea that bridge the gap between prokaryotes and eukaryotes.</title>
        <authorList>
            <person name="Spang A."/>
            <person name="Saw J.H."/>
            <person name="Jorgensen S.L."/>
            <person name="Zaremba-Niedzwiedzka K."/>
            <person name="Martijn J."/>
            <person name="Lind A.E."/>
            <person name="van Eijk R."/>
            <person name="Schleper C."/>
            <person name="Guy L."/>
            <person name="Ettema T.J."/>
        </authorList>
    </citation>
    <scope>NUCLEOTIDE SEQUENCE</scope>
</reference>
<accession>A0A0F9D835</accession>
<dbReference type="EMBL" id="LAZR01040646">
    <property type="protein sequence ID" value="KKL13966.1"/>
    <property type="molecule type" value="Genomic_DNA"/>
</dbReference>
<dbReference type="AlphaFoldDB" id="A0A0F9D835"/>
<organism evidence="1">
    <name type="scientific">marine sediment metagenome</name>
    <dbReference type="NCBI Taxonomy" id="412755"/>
    <lineage>
        <taxon>unclassified sequences</taxon>
        <taxon>metagenomes</taxon>
        <taxon>ecological metagenomes</taxon>
    </lineage>
</organism>
<proteinExistence type="predicted"/>
<name>A0A0F9D835_9ZZZZ</name>
<gene>
    <name evidence="1" type="ORF">LCGC14_2520450</name>
</gene>
<comment type="caution">
    <text evidence="1">The sequence shown here is derived from an EMBL/GenBank/DDBJ whole genome shotgun (WGS) entry which is preliminary data.</text>
</comment>
<sequence>MTQQYEKRLTNEYFADNYIDKHVQRRVALGPTQVPIVNKQMNVITRWADAIVFEPNLITIIEFKMEPKGDAIGQLNLYAQEFGKSVAYQQYWDRPVHKLLVTTRIDDGVQEQAIEHGIEYQVFRPEWVKFWERQRRRL</sequence>